<evidence type="ECO:0000256" key="5">
    <source>
        <dbReference type="ARBA" id="ARBA00023002"/>
    </source>
</evidence>
<evidence type="ECO:0000256" key="4">
    <source>
        <dbReference type="ARBA" id="ARBA00022723"/>
    </source>
</evidence>
<evidence type="ECO:0000256" key="9">
    <source>
        <dbReference type="RuleBase" id="RU000461"/>
    </source>
</evidence>
<dbReference type="PRINTS" id="PR00385">
    <property type="entry name" value="P450"/>
</dbReference>
<keyword evidence="3 8" id="KW-0349">Heme</keyword>
<feature type="binding site" description="axial binding residue" evidence="8">
    <location>
        <position position="462"/>
    </location>
    <ligand>
        <name>heme</name>
        <dbReference type="ChEBI" id="CHEBI:30413"/>
    </ligand>
    <ligandPart>
        <name>Fe</name>
        <dbReference type="ChEBI" id="CHEBI:18248"/>
    </ligandPart>
</feature>
<keyword evidence="6 8" id="KW-0408">Iron</keyword>
<dbReference type="PRINTS" id="PR00463">
    <property type="entry name" value="EP450I"/>
</dbReference>
<proteinExistence type="inferred from homology"/>
<dbReference type="AlphaFoldDB" id="A0A8S1EEX7"/>
<comment type="cofactor">
    <cofactor evidence="1 8">
        <name>heme</name>
        <dbReference type="ChEBI" id="CHEBI:30413"/>
    </cofactor>
</comment>
<dbReference type="PANTHER" id="PTHR24292">
    <property type="entry name" value="CYTOCHROME P450"/>
    <property type="match status" value="1"/>
</dbReference>
<dbReference type="GO" id="GO:0020037">
    <property type="term" value="F:heme binding"/>
    <property type="evidence" value="ECO:0007669"/>
    <property type="project" value="InterPro"/>
</dbReference>
<dbReference type="PROSITE" id="PS00086">
    <property type="entry name" value="CYTOCHROME_P450"/>
    <property type="match status" value="1"/>
</dbReference>
<dbReference type="InterPro" id="IPR050476">
    <property type="entry name" value="Insect_CytP450_Detox"/>
</dbReference>
<evidence type="ECO:0000256" key="8">
    <source>
        <dbReference type="PIRSR" id="PIRSR602401-1"/>
    </source>
</evidence>
<dbReference type="Proteomes" id="UP000494206">
    <property type="component" value="Unassembled WGS sequence"/>
</dbReference>
<evidence type="ECO:0000313" key="10">
    <source>
        <dbReference type="EMBL" id="CAB3399359.1"/>
    </source>
</evidence>
<evidence type="ECO:0000256" key="7">
    <source>
        <dbReference type="ARBA" id="ARBA00023033"/>
    </source>
</evidence>
<keyword evidence="5 9" id="KW-0560">Oxidoreductase</keyword>
<protein>
    <recommendedName>
        <fullName evidence="12">Cytochrome P450</fullName>
    </recommendedName>
</protein>
<dbReference type="Gene3D" id="1.10.630.10">
    <property type="entry name" value="Cytochrome P450"/>
    <property type="match status" value="1"/>
</dbReference>
<comment type="caution">
    <text evidence="10">The sequence shown here is derived from an EMBL/GenBank/DDBJ whole genome shotgun (WGS) entry which is preliminary data.</text>
</comment>
<evidence type="ECO:0000313" key="11">
    <source>
        <dbReference type="Proteomes" id="UP000494206"/>
    </source>
</evidence>
<keyword evidence="4 8" id="KW-0479">Metal-binding</keyword>
<dbReference type="EMBL" id="CADEPM010000002">
    <property type="protein sequence ID" value="CAB3399359.1"/>
    <property type="molecule type" value="Genomic_DNA"/>
</dbReference>
<dbReference type="GO" id="GO:0004497">
    <property type="term" value="F:monooxygenase activity"/>
    <property type="evidence" value="ECO:0007669"/>
    <property type="project" value="UniProtKB-KW"/>
</dbReference>
<dbReference type="SUPFAM" id="SSF48264">
    <property type="entry name" value="Cytochrome P450"/>
    <property type="match status" value="1"/>
</dbReference>
<dbReference type="PANTHER" id="PTHR24292:SF98">
    <property type="entry name" value="CYTOCHROME P450"/>
    <property type="match status" value="1"/>
</dbReference>
<dbReference type="InterPro" id="IPR002401">
    <property type="entry name" value="Cyt_P450_E_grp-I"/>
</dbReference>
<evidence type="ECO:0000256" key="3">
    <source>
        <dbReference type="ARBA" id="ARBA00022617"/>
    </source>
</evidence>
<keyword evidence="11" id="KW-1185">Reference proteome</keyword>
<dbReference type="InterPro" id="IPR036396">
    <property type="entry name" value="Cyt_P450_sf"/>
</dbReference>
<evidence type="ECO:0000256" key="6">
    <source>
        <dbReference type="ARBA" id="ARBA00023004"/>
    </source>
</evidence>
<dbReference type="GO" id="GO:0005506">
    <property type="term" value="F:iron ion binding"/>
    <property type="evidence" value="ECO:0007669"/>
    <property type="project" value="InterPro"/>
</dbReference>
<dbReference type="InterPro" id="IPR001128">
    <property type="entry name" value="Cyt_P450"/>
</dbReference>
<organism evidence="10 11">
    <name type="scientific">Caenorhabditis bovis</name>
    <dbReference type="NCBI Taxonomy" id="2654633"/>
    <lineage>
        <taxon>Eukaryota</taxon>
        <taxon>Metazoa</taxon>
        <taxon>Ecdysozoa</taxon>
        <taxon>Nematoda</taxon>
        <taxon>Chromadorea</taxon>
        <taxon>Rhabditida</taxon>
        <taxon>Rhabditina</taxon>
        <taxon>Rhabditomorpha</taxon>
        <taxon>Rhabditoidea</taxon>
        <taxon>Rhabditidae</taxon>
        <taxon>Peloderinae</taxon>
        <taxon>Caenorhabditis</taxon>
    </lineage>
</organism>
<keyword evidence="7 9" id="KW-0503">Monooxygenase</keyword>
<dbReference type="InterPro" id="IPR017972">
    <property type="entry name" value="Cyt_P450_CS"/>
</dbReference>
<dbReference type="OrthoDB" id="2789670at2759"/>
<sequence>MILVLLIPIAAFIYITIRQLHLYRLLRKSGLTPIFDIFGVKGFYWLNSHEAHKNFTEMCSTLNTKTYSMMKGSHPVVVTSDPELIHAISSTHYNCFHSRIQEILSDCPVSSKTIHMFAARGERWKRLRTLTSYGLSNAKLKDLHPTIEYSVGKFLNYFEELLIDDEVHVTDLHSLFQNHTSFVLIQCAYGPQDINHSDNSFLSVFKNAFGTDADKQFNGIEKIAFFFPELSSLLKSPIMNQFNNHIERKLFLDYLLSLINRFLQTSRETPDEKQDYSLLQYFYEHNNNNFDISQEKAYGEIDMKKVKVERAILTEEIAAQLKFLSVAGFDTTSNTLAALFYIFANNPDIQEELYRLEVQNAPDNVSFDDISNMKLLQCCIFECLRLFPHASPLQQRVCTQRCTIGDFEFHEGFEVVVNPWAPHMDPKIWGDDVKIFKPNRFENLTDAQKKAFMPFGVGPRQCAGMRFALLELKTTTFRMLQQYTVSTNSPQLDRNGAKLHMTVRDTGTLWPRDTLKLIFKRRTCNI</sequence>
<dbReference type="GO" id="GO:0016705">
    <property type="term" value="F:oxidoreductase activity, acting on paired donors, with incorporation or reduction of molecular oxygen"/>
    <property type="evidence" value="ECO:0007669"/>
    <property type="project" value="InterPro"/>
</dbReference>
<evidence type="ECO:0000256" key="1">
    <source>
        <dbReference type="ARBA" id="ARBA00001971"/>
    </source>
</evidence>
<dbReference type="Pfam" id="PF00067">
    <property type="entry name" value="p450"/>
    <property type="match status" value="1"/>
</dbReference>
<reference evidence="10 11" key="1">
    <citation type="submission" date="2020-04" db="EMBL/GenBank/DDBJ databases">
        <authorList>
            <person name="Laetsch R D."/>
            <person name="Stevens L."/>
            <person name="Kumar S."/>
            <person name="Blaxter L. M."/>
        </authorList>
    </citation>
    <scope>NUCLEOTIDE SEQUENCE [LARGE SCALE GENOMIC DNA]</scope>
</reference>
<gene>
    <name evidence="10" type="ORF">CBOVIS_LOCUS2493</name>
</gene>
<comment type="similarity">
    <text evidence="2 9">Belongs to the cytochrome P450 family.</text>
</comment>
<evidence type="ECO:0008006" key="12">
    <source>
        <dbReference type="Google" id="ProtNLM"/>
    </source>
</evidence>
<name>A0A8S1EEX7_9PELO</name>
<evidence type="ECO:0000256" key="2">
    <source>
        <dbReference type="ARBA" id="ARBA00010617"/>
    </source>
</evidence>
<accession>A0A8S1EEX7</accession>